<sequence length="333" mass="36354">MTVSAKSFSVIICAYASERWSLLTEAVASVQAQTYAAYEIIVVIDHNPALLRQAQEKWTDIRVIANNQSRGLSGARNSGVAAASGDVVAFLDDDAMAEVNWLASMHDALLDSQILGVGTAVRPAWEVREPAWFPVEFQWVVGCTYRGMPQVNAPIRNPVGASMCIRRMVFQAVGGFRNGIGRIGTLPIGCEETELCIRARQHWPEGQFLYLPQTSVSHYVPQKRATWRYFFKRCYAEGISKAAISRLVGTQDALSSESAYTIKTLPAGVLRNLGLALLKVSAMRLVCAAAIIMGFGMTVIGYLIGKYAPLSSGVDQDVPSFPSGEQRQQEVSL</sequence>
<dbReference type="InterPro" id="IPR029044">
    <property type="entry name" value="Nucleotide-diphossugar_trans"/>
</dbReference>
<dbReference type="PANTHER" id="PTHR43685">
    <property type="entry name" value="GLYCOSYLTRANSFERASE"/>
    <property type="match status" value="1"/>
</dbReference>
<evidence type="ECO:0000256" key="1">
    <source>
        <dbReference type="SAM" id="Phobius"/>
    </source>
</evidence>
<dbReference type="CDD" id="cd00761">
    <property type="entry name" value="Glyco_tranf_GTA_type"/>
    <property type="match status" value="1"/>
</dbReference>
<dbReference type="EMBL" id="BIXY01000017">
    <property type="protein sequence ID" value="GCF08022.1"/>
    <property type="molecule type" value="Genomic_DNA"/>
</dbReference>
<evidence type="ECO:0000259" key="2">
    <source>
        <dbReference type="Pfam" id="PF00535"/>
    </source>
</evidence>
<feature type="domain" description="Glycosyltransferase 2-like" evidence="2">
    <location>
        <begin position="9"/>
        <end position="173"/>
    </location>
</feature>
<keyword evidence="1" id="KW-0472">Membrane</keyword>
<reference evidence="3 4" key="1">
    <citation type="submission" date="2019-01" db="EMBL/GenBank/DDBJ databases">
        <title>Draft genome sequence of Dictyobacter sp. Uno17.</title>
        <authorList>
            <person name="Wang C.M."/>
            <person name="Zheng Y."/>
            <person name="Sakai Y."/>
            <person name="Abe K."/>
            <person name="Yokota A."/>
            <person name="Yabe S."/>
        </authorList>
    </citation>
    <scope>NUCLEOTIDE SEQUENCE [LARGE SCALE GENOMIC DNA]</scope>
    <source>
        <strain evidence="3 4">Uno17</strain>
    </source>
</reference>
<name>A0A5A5T9D6_9CHLR</name>
<dbReference type="Pfam" id="PF00535">
    <property type="entry name" value="Glycos_transf_2"/>
    <property type="match status" value="1"/>
</dbReference>
<evidence type="ECO:0000313" key="3">
    <source>
        <dbReference type="EMBL" id="GCF08022.1"/>
    </source>
</evidence>
<dbReference type="PANTHER" id="PTHR43685:SF2">
    <property type="entry name" value="GLYCOSYLTRANSFERASE 2-LIKE DOMAIN-CONTAINING PROTEIN"/>
    <property type="match status" value="1"/>
</dbReference>
<comment type="caution">
    <text evidence="3">The sequence shown here is derived from an EMBL/GenBank/DDBJ whole genome shotgun (WGS) entry which is preliminary data.</text>
</comment>
<keyword evidence="4" id="KW-1185">Reference proteome</keyword>
<proteinExistence type="predicted"/>
<dbReference type="SUPFAM" id="SSF53448">
    <property type="entry name" value="Nucleotide-diphospho-sugar transferases"/>
    <property type="match status" value="1"/>
</dbReference>
<organism evidence="3 4">
    <name type="scientific">Dictyobacter arantiisoli</name>
    <dbReference type="NCBI Taxonomy" id="2014874"/>
    <lineage>
        <taxon>Bacteria</taxon>
        <taxon>Bacillati</taxon>
        <taxon>Chloroflexota</taxon>
        <taxon>Ktedonobacteria</taxon>
        <taxon>Ktedonobacterales</taxon>
        <taxon>Dictyobacteraceae</taxon>
        <taxon>Dictyobacter</taxon>
    </lineage>
</organism>
<keyword evidence="1" id="KW-1133">Transmembrane helix</keyword>
<feature type="transmembrane region" description="Helical" evidence="1">
    <location>
        <begin position="285"/>
        <end position="304"/>
    </location>
</feature>
<evidence type="ECO:0000313" key="4">
    <source>
        <dbReference type="Proteomes" id="UP000322530"/>
    </source>
</evidence>
<accession>A0A5A5T9D6</accession>
<dbReference type="GO" id="GO:0016740">
    <property type="term" value="F:transferase activity"/>
    <property type="evidence" value="ECO:0007669"/>
    <property type="project" value="UniProtKB-KW"/>
</dbReference>
<keyword evidence="1" id="KW-0812">Transmembrane</keyword>
<dbReference type="Proteomes" id="UP000322530">
    <property type="component" value="Unassembled WGS sequence"/>
</dbReference>
<dbReference type="InterPro" id="IPR001173">
    <property type="entry name" value="Glyco_trans_2-like"/>
</dbReference>
<dbReference type="InterPro" id="IPR050834">
    <property type="entry name" value="Glycosyltransf_2"/>
</dbReference>
<keyword evidence="3" id="KW-0808">Transferase</keyword>
<dbReference type="OrthoDB" id="153025at2"/>
<dbReference type="Gene3D" id="3.90.550.10">
    <property type="entry name" value="Spore Coat Polysaccharide Biosynthesis Protein SpsA, Chain A"/>
    <property type="match status" value="1"/>
</dbReference>
<gene>
    <name evidence="3" type="ORF">KDI_15860</name>
</gene>
<dbReference type="AlphaFoldDB" id="A0A5A5T9D6"/>
<dbReference type="RefSeq" id="WP_149401025.1">
    <property type="nucleotide sequence ID" value="NZ_BIXY01000017.1"/>
</dbReference>
<protein>
    <submittedName>
        <fullName evidence="3">Glycosyl transferase family 2</fullName>
    </submittedName>
</protein>